<keyword evidence="3" id="KW-1185">Reference proteome</keyword>
<evidence type="ECO:0000256" key="1">
    <source>
        <dbReference type="SAM" id="MobiDB-lite"/>
    </source>
</evidence>
<organism evidence="2 3">
    <name type="scientific">Trichoderma ghanense</name>
    <dbReference type="NCBI Taxonomy" id="65468"/>
    <lineage>
        <taxon>Eukaryota</taxon>
        <taxon>Fungi</taxon>
        <taxon>Dikarya</taxon>
        <taxon>Ascomycota</taxon>
        <taxon>Pezizomycotina</taxon>
        <taxon>Sordariomycetes</taxon>
        <taxon>Hypocreomycetidae</taxon>
        <taxon>Hypocreales</taxon>
        <taxon>Hypocreaceae</taxon>
        <taxon>Trichoderma</taxon>
    </lineage>
</organism>
<dbReference type="EMBL" id="PPTA01000003">
    <property type="protein sequence ID" value="TFB05135.1"/>
    <property type="molecule type" value="Genomic_DNA"/>
</dbReference>
<dbReference type="GeneID" id="300575038"/>
<evidence type="ECO:0000313" key="3">
    <source>
        <dbReference type="Proteomes" id="UP001642720"/>
    </source>
</evidence>
<gene>
    <name evidence="2" type="ORF">CCMA1212_003234</name>
</gene>
<evidence type="ECO:0000313" key="2">
    <source>
        <dbReference type="EMBL" id="TFB05135.1"/>
    </source>
</evidence>
<proteinExistence type="predicted"/>
<sequence>MPLNRPCLSYSLTQHRRPGPTPNLRPPNLSGPGPSQLRVASDPGRFSIRKLMVMEIGDFP</sequence>
<accession>A0ABY2HA02</accession>
<feature type="region of interest" description="Disordered" evidence="1">
    <location>
        <begin position="1"/>
        <end position="41"/>
    </location>
</feature>
<dbReference type="RefSeq" id="XP_073561336.1">
    <property type="nucleotide sequence ID" value="XM_073700588.1"/>
</dbReference>
<name>A0ABY2HA02_9HYPO</name>
<protein>
    <submittedName>
        <fullName evidence="2">Uncharacterized protein</fullName>
    </submittedName>
</protein>
<comment type="caution">
    <text evidence="2">The sequence shown here is derived from an EMBL/GenBank/DDBJ whole genome shotgun (WGS) entry which is preliminary data.</text>
</comment>
<reference evidence="2 3" key="1">
    <citation type="submission" date="2018-01" db="EMBL/GenBank/DDBJ databases">
        <title>Genome characterization of the sugarcane-associated fungus Trichoderma ghanense CCMA-1212 and their application in lignocelulose bioconversion.</title>
        <authorList>
            <person name="Steindorff A.S."/>
            <person name="Mendes T.D."/>
            <person name="Vilela E.S.D."/>
            <person name="Rodrigues D.S."/>
            <person name="Formighieri E.F."/>
            <person name="Melo I.S."/>
            <person name="Favaro L.C.L."/>
        </authorList>
    </citation>
    <scope>NUCLEOTIDE SEQUENCE [LARGE SCALE GENOMIC DNA]</scope>
    <source>
        <strain evidence="2 3">CCMA-1212</strain>
    </source>
</reference>
<dbReference type="Proteomes" id="UP001642720">
    <property type="component" value="Unassembled WGS sequence"/>
</dbReference>